<dbReference type="Proteomes" id="UP000514720">
    <property type="component" value="Chromosome"/>
</dbReference>
<dbReference type="Pfam" id="PF12838">
    <property type="entry name" value="Fer4_7"/>
    <property type="match status" value="1"/>
</dbReference>
<evidence type="ECO:0000313" key="5">
    <source>
        <dbReference type="EMBL" id="QMS84314.1"/>
    </source>
</evidence>
<evidence type="ECO:0000256" key="2">
    <source>
        <dbReference type="ARBA" id="ARBA00023004"/>
    </source>
</evidence>
<dbReference type="PANTHER" id="PTHR43122">
    <property type="entry name" value="FERREDOXIN SUBUNIT OF PYRUVATE:FLAVODOXIN OXIDOREDUCTASE-RELATED"/>
    <property type="match status" value="1"/>
</dbReference>
<evidence type="ECO:0000313" key="6">
    <source>
        <dbReference type="Proteomes" id="UP000514720"/>
    </source>
</evidence>
<evidence type="ECO:0000256" key="1">
    <source>
        <dbReference type="ARBA" id="ARBA00022723"/>
    </source>
</evidence>
<sequence length="76" mass="8427">MAKGRIIIAEDVCKGCSLCTFYCPVNILQLDESRTNKKGYTPLMVTDPDKCIACGFCATMCPDSVITVERFIKEAR</sequence>
<keyword evidence="1" id="KW-0479">Metal-binding</keyword>
<keyword evidence="3" id="KW-0411">Iron-sulfur</keyword>
<dbReference type="PROSITE" id="PS00198">
    <property type="entry name" value="4FE4S_FER_1"/>
    <property type="match status" value="1"/>
</dbReference>
<dbReference type="KEGG" id="xcl:G4Z02_00680"/>
<evidence type="ECO:0000256" key="3">
    <source>
        <dbReference type="ARBA" id="ARBA00023014"/>
    </source>
</evidence>
<dbReference type="RefSeq" id="WP_258877925.1">
    <property type="nucleotide sequence ID" value="NZ_CP048914.1"/>
</dbReference>
<dbReference type="GO" id="GO:0051536">
    <property type="term" value="F:iron-sulfur cluster binding"/>
    <property type="evidence" value="ECO:0007669"/>
    <property type="project" value="UniProtKB-KW"/>
</dbReference>
<dbReference type="InterPro" id="IPR017896">
    <property type="entry name" value="4Fe4S_Fe-S-bd"/>
</dbReference>
<dbReference type="GO" id="GO:0046872">
    <property type="term" value="F:metal ion binding"/>
    <property type="evidence" value="ECO:0007669"/>
    <property type="project" value="UniProtKB-KW"/>
</dbReference>
<dbReference type="EMBL" id="CP048914">
    <property type="protein sequence ID" value="QMS84314.1"/>
    <property type="molecule type" value="Genomic_DNA"/>
</dbReference>
<dbReference type="SUPFAM" id="SSF54862">
    <property type="entry name" value="4Fe-4S ferredoxins"/>
    <property type="match status" value="1"/>
</dbReference>
<dbReference type="AlphaFoldDB" id="A0A7L7KQT5"/>
<dbReference type="PANTHER" id="PTHR43122:SF1">
    <property type="entry name" value="IRON-SULFUR-BINDING PROTEIN"/>
    <property type="match status" value="1"/>
</dbReference>
<dbReference type="Gene3D" id="3.30.70.20">
    <property type="match status" value="1"/>
</dbReference>
<feature type="domain" description="4Fe-4S ferredoxin-type" evidence="4">
    <location>
        <begin position="4"/>
        <end position="33"/>
    </location>
</feature>
<feature type="domain" description="4Fe-4S ferredoxin-type" evidence="4">
    <location>
        <begin position="42"/>
        <end position="71"/>
    </location>
</feature>
<reference evidence="5 6" key="1">
    <citation type="submission" date="2020-02" db="EMBL/GenBank/DDBJ databases">
        <authorList>
            <person name="Zheng R.K."/>
            <person name="Sun C.M."/>
        </authorList>
    </citation>
    <scope>NUCLEOTIDE SEQUENCE [LARGE SCALE GENOMIC DNA]</scope>
    <source>
        <strain evidence="6">zrk13</strain>
    </source>
</reference>
<protein>
    <submittedName>
        <fullName evidence="5">4Fe-4S dicluster domain-containing protein</fullName>
    </submittedName>
</protein>
<keyword evidence="6" id="KW-1185">Reference proteome</keyword>
<evidence type="ECO:0000259" key="4">
    <source>
        <dbReference type="PROSITE" id="PS51379"/>
    </source>
</evidence>
<accession>A0A7L7KQT5</accession>
<gene>
    <name evidence="5" type="ORF">G4Z02_00680</name>
</gene>
<dbReference type="PROSITE" id="PS51379">
    <property type="entry name" value="4FE4S_FER_2"/>
    <property type="match status" value="2"/>
</dbReference>
<organism evidence="5 6">
    <name type="scientific">Candidatus Xianfuyuplasma coldseepsis</name>
    <dbReference type="NCBI Taxonomy" id="2782163"/>
    <lineage>
        <taxon>Bacteria</taxon>
        <taxon>Bacillati</taxon>
        <taxon>Mycoplasmatota</taxon>
        <taxon>Mollicutes</taxon>
        <taxon>Candidatus Izemoplasmatales</taxon>
        <taxon>Candidatus Izemoplasmataceae</taxon>
        <taxon>Candidatus Xianfuyuplasma</taxon>
    </lineage>
</organism>
<proteinExistence type="predicted"/>
<name>A0A7L7KQT5_9MOLU</name>
<keyword evidence="2" id="KW-0408">Iron</keyword>
<dbReference type="InterPro" id="IPR017900">
    <property type="entry name" value="4Fe4S_Fe_S_CS"/>
</dbReference>